<name>A0A4Q2UHW9_9BACT</name>
<comment type="caution">
    <text evidence="1">The sequence shown here is derived from an EMBL/GenBank/DDBJ whole genome shotgun (WGS) entry which is preliminary data.</text>
</comment>
<dbReference type="EMBL" id="SBLB01000010">
    <property type="protein sequence ID" value="RYC66940.1"/>
    <property type="molecule type" value="Genomic_DNA"/>
</dbReference>
<gene>
    <name evidence="1" type="ORF">EQG79_26545</name>
</gene>
<accession>A0A4Q2UHW9</accession>
<dbReference type="Proteomes" id="UP000290407">
    <property type="component" value="Unassembled WGS sequence"/>
</dbReference>
<proteinExistence type="predicted"/>
<keyword evidence="2" id="KW-1185">Reference proteome</keyword>
<dbReference type="RefSeq" id="WP_129605713.1">
    <property type="nucleotide sequence ID" value="NZ_SBLB01000010.1"/>
</dbReference>
<protein>
    <submittedName>
        <fullName evidence="1">Uncharacterized protein</fullName>
    </submittedName>
</protein>
<organism evidence="1 2">
    <name type="scientific">Spirosoma sordidisoli</name>
    <dbReference type="NCBI Taxonomy" id="2502893"/>
    <lineage>
        <taxon>Bacteria</taxon>
        <taxon>Pseudomonadati</taxon>
        <taxon>Bacteroidota</taxon>
        <taxon>Cytophagia</taxon>
        <taxon>Cytophagales</taxon>
        <taxon>Cytophagaceae</taxon>
        <taxon>Spirosoma</taxon>
    </lineage>
</organism>
<dbReference type="AlphaFoldDB" id="A0A4Q2UHW9"/>
<sequence length="140" mass="15811">MASSEVLLPAAKLILEKKHQDLITQYTNALAESIKFDTENVPPRLSSAQDISDDIGVSIADQVDCLICLTRKEAQTFLKNYGKTIKGNKLARNFLNIKNYEKVFSRPVCRLGNKDLVFTYAEVQYLVQYGTQLVLPEKLK</sequence>
<evidence type="ECO:0000313" key="2">
    <source>
        <dbReference type="Proteomes" id="UP000290407"/>
    </source>
</evidence>
<reference evidence="1 2" key="1">
    <citation type="submission" date="2019-01" db="EMBL/GenBank/DDBJ databases">
        <title>Spirosoma flava sp. nov., a propanil-degrading bacterium isolated from herbicide-contaminated soil.</title>
        <authorList>
            <person name="Zhang L."/>
            <person name="Jiang J.-D."/>
        </authorList>
    </citation>
    <scope>NUCLEOTIDE SEQUENCE [LARGE SCALE GENOMIC DNA]</scope>
    <source>
        <strain evidence="1 2">TY50</strain>
    </source>
</reference>
<evidence type="ECO:0000313" key="1">
    <source>
        <dbReference type="EMBL" id="RYC66940.1"/>
    </source>
</evidence>